<keyword evidence="2" id="KW-1185">Reference proteome</keyword>
<dbReference type="OrthoDB" id="3439492at2759"/>
<dbReference type="EMBL" id="GL535528">
    <property type="protein sequence ID" value="EFQ89825.1"/>
    <property type="molecule type" value="Genomic_DNA"/>
</dbReference>
<name>E3RWS7_PYRTT</name>
<accession>E3RWS7</accession>
<reference evidence="1 2" key="1">
    <citation type="journal article" date="2010" name="Genome Biol.">
        <title>A first genome assembly of the barley fungal pathogen Pyrenophora teres f. teres.</title>
        <authorList>
            <person name="Ellwood S.R."/>
            <person name="Liu Z."/>
            <person name="Syme R.A."/>
            <person name="Lai Z."/>
            <person name="Hane J.K."/>
            <person name="Keiper F."/>
            <person name="Moffat C.S."/>
            <person name="Oliver R.P."/>
            <person name="Friesen T.L."/>
        </authorList>
    </citation>
    <scope>NUCLEOTIDE SEQUENCE [LARGE SCALE GENOMIC DNA]</scope>
    <source>
        <strain evidence="1 2">0-1</strain>
    </source>
</reference>
<proteinExistence type="predicted"/>
<dbReference type="Proteomes" id="UP000001067">
    <property type="component" value="Unassembled WGS sequence"/>
</dbReference>
<evidence type="ECO:0008006" key="3">
    <source>
        <dbReference type="Google" id="ProtNLM"/>
    </source>
</evidence>
<dbReference type="AlphaFoldDB" id="E3RWS7"/>
<protein>
    <recommendedName>
        <fullName evidence="3">DDE-1 domain-containing protein</fullName>
    </recommendedName>
</protein>
<evidence type="ECO:0000313" key="2">
    <source>
        <dbReference type="Proteomes" id="UP000001067"/>
    </source>
</evidence>
<evidence type="ECO:0000313" key="1">
    <source>
        <dbReference type="EMBL" id="EFQ89825.1"/>
    </source>
</evidence>
<dbReference type="HOGENOM" id="CLU_013929_8_3_1"/>
<dbReference type="eggNOG" id="ENOG502T2WZ">
    <property type="taxonomic scope" value="Eukaryota"/>
</dbReference>
<dbReference type="KEGG" id="pte:PTT_13773"/>
<gene>
    <name evidence="1" type="ORF">PTT_13773</name>
</gene>
<organism evidence="2">
    <name type="scientific">Pyrenophora teres f. teres (strain 0-1)</name>
    <name type="common">Barley net blotch fungus</name>
    <name type="synonym">Drechslera teres f. teres</name>
    <dbReference type="NCBI Taxonomy" id="861557"/>
    <lineage>
        <taxon>Eukaryota</taxon>
        <taxon>Fungi</taxon>
        <taxon>Dikarya</taxon>
        <taxon>Ascomycota</taxon>
        <taxon>Pezizomycotina</taxon>
        <taxon>Dothideomycetes</taxon>
        <taxon>Pleosporomycetidae</taxon>
        <taxon>Pleosporales</taxon>
        <taxon>Pleosporineae</taxon>
        <taxon>Pleosporaceae</taxon>
        <taxon>Pyrenophora</taxon>
    </lineage>
</organism>
<dbReference type="STRING" id="861557.E3RWS7"/>
<sequence>MVIRILYMNGDNAPLGQHWVAYLLRRSPRIHSIVGRRIEAARAEEADSDSIWEFLELYEAIQRRLGVQLRDTYNIDETGVALGACNYTRVITSASKHKADVQSLEDREWVTIIECISADGRALHPVVIFKGNHVLLSWFEPQSLPE</sequence>